<dbReference type="InterPro" id="IPR006076">
    <property type="entry name" value="FAD-dep_OxRdtase"/>
</dbReference>
<dbReference type="AlphaFoldDB" id="A0A021VW71"/>
<keyword evidence="3" id="KW-1185">Reference proteome</keyword>
<sequence length="474" mass="51237">MSAPYRRLSLWLDQVADDGDALTPRPGLTASTDADVVVVGGGLTGLWTAYYLTENDPGLDVLVVEQEVVGFGASGRNGGWCSALFPASATTLAARHGEAAAQAMRAAMRDTVVEVAGVAAAEGIACDVAYGGTVVVARSAPQLRRARAEAAEGPRWGDETELLDADAARARLAATEVRGGTYTPDCAALQPARLTRGLAEVLEARGVRVVEHSRVVGIEPGRVTVEHLDATDDSRESGRRPARSVVRCRHVVRATEAWTPRLPGSRRAVVPVYSLMVATEPLPQDVWDAIGLRERETFADHRHLVVYGQRTADGRLAFGGRGAPYHWRSAVRPQYDREPRVFAALEQTLLELFPVLADVRVTHRWGGPLAIARDWHASVGLDRSSGLAWAGGYVGDGLSTTNLAGRTLADLLTDRDTELTRLPWVGHRSPDWEPEPLRWLGVNAGLRAMTFADREEELTGRPSVVERLVRPLLG</sequence>
<gene>
    <name evidence="2" type="ORF">N866_13315</name>
</gene>
<dbReference type="PANTHER" id="PTHR13847">
    <property type="entry name" value="SARCOSINE DEHYDROGENASE-RELATED"/>
    <property type="match status" value="1"/>
</dbReference>
<dbReference type="PANTHER" id="PTHR13847:SF285">
    <property type="entry name" value="FAD DEPENDENT OXIDOREDUCTASE DOMAIN-CONTAINING PROTEIN"/>
    <property type="match status" value="1"/>
</dbReference>
<accession>A0A021VW71</accession>
<comment type="caution">
    <text evidence="2">The sequence shown here is derived from an EMBL/GenBank/DDBJ whole genome shotgun (WGS) entry which is preliminary data.</text>
</comment>
<evidence type="ECO:0000313" key="2">
    <source>
        <dbReference type="EMBL" id="EYR64290.1"/>
    </source>
</evidence>
<dbReference type="SUPFAM" id="SSF51905">
    <property type="entry name" value="FAD/NAD(P)-binding domain"/>
    <property type="match status" value="1"/>
</dbReference>
<protein>
    <submittedName>
        <fullName evidence="2">FAD-dependent oxidoreductase</fullName>
    </submittedName>
</protein>
<feature type="domain" description="FAD dependent oxidoreductase" evidence="1">
    <location>
        <begin position="35"/>
        <end position="411"/>
    </location>
</feature>
<name>A0A021VW71_9CELL</name>
<dbReference type="Proteomes" id="UP000019753">
    <property type="component" value="Unassembled WGS sequence"/>
</dbReference>
<organism evidence="2 3">
    <name type="scientific">Actinotalea ferrariae CF5-4</name>
    <dbReference type="NCBI Taxonomy" id="948458"/>
    <lineage>
        <taxon>Bacteria</taxon>
        <taxon>Bacillati</taxon>
        <taxon>Actinomycetota</taxon>
        <taxon>Actinomycetes</taxon>
        <taxon>Micrococcales</taxon>
        <taxon>Cellulomonadaceae</taxon>
        <taxon>Actinotalea</taxon>
    </lineage>
</organism>
<dbReference type="EMBL" id="AXCW01000038">
    <property type="protein sequence ID" value="EYR64290.1"/>
    <property type="molecule type" value="Genomic_DNA"/>
</dbReference>
<evidence type="ECO:0000313" key="3">
    <source>
        <dbReference type="Proteomes" id="UP000019753"/>
    </source>
</evidence>
<dbReference type="OrthoDB" id="9805852at2"/>
<evidence type="ECO:0000259" key="1">
    <source>
        <dbReference type="Pfam" id="PF01266"/>
    </source>
</evidence>
<reference evidence="2 3" key="1">
    <citation type="submission" date="2014-01" db="EMBL/GenBank/DDBJ databases">
        <title>Actinotalea ferrariae CF5-4.</title>
        <authorList>
            <person name="Chen F."/>
            <person name="Li Y."/>
            <person name="Wang G."/>
        </authorList>
    </citation>
    <scope>NUCLEOTIDE SEQUENCE [LARGE SCALE GENOMIC DNA]</scope>
    <source>
        <strain evidence="2 3">CF5-4</strain>
    </source>
</reference>
<dbReference type="GO" id="GO:0005737">
    <property type="term" value="C:cytoplasm"/>
    <property type="evidence" value="ECO:0007669"/>
    <property type="project" value="TreeGrafter"/>
</dbReference>
<proteinExistence type="predicted"/>
<dbReference type="Gene3D" id="3.50.50.60">
    <property type="entry name" value="FAD/NAD(P)-binding domain"/>
    <property type="match status" value="1"/>
</dbReference>
<dbReference type="RefSeq" id="WP_034223774.1">
    <property type="nucleotide sequence ID" value="NZ_AXCW01000038.1"/>
</dbReference>
<dbReference type="InterPro" id="IPR036188">
    <property type="entry name" value="FAD/NAD-bd_sf"/>
</dbReference>
<dbReference type="Pfam" id="PF01266">
    <property type="entry name" value="DAO"/>
    <property type="match status" value="1"/>
</dbReference>
<dbReference type="Gene3D" id="3.30.9.10">
    <property type="entry name" value="D-Amino Acid Oxidase, subunit A, domain 2"/>
    <property type="match status" value="1"/>
</dbReference>